<dbReference type="NCBIfam" id="TIGR01392">
    <property type="entry name" value="homoserO_Ac_trn"/>
    <property type="match status" value="1"/>
</dbReference>
<keyword evidence="2 5" id="KW-0012">Acyltransferase</keyword>
<comment type="similarity">
    <text evidence="2">Belongs to the AB hydrolase superfamily. MetX family.</text>
</comment>
<dbReference type="EMBL" id="JALKCH010000008">
    <property type="protein sequence ID" value="MCK0197879.1"/>
    <property type="molecule type" value="Genomic_DNA"/>
</dbReference>
<dbReference type="GO" id="GO:0004414">
    <property type="term" value="F:homoserine O-acetyltransferase activity"/>
    <property type="evidence" value="ECO:0007669"/>
    <property type="project" value="UniProtKB-EC"/>
</dbReference>
<dbReference type="PANTHER" id="PTHR32268:SF11">
    <property type="entry name" value="HOMOSERINE O-ACETYLTRANSFERASE"/>
    <property type="match status" value="1"/>
</dbReference>
<comment type="pathway">
    <text evidence="2">Amino-acid biosynthesis; L-methionine biosynthesis via de novo pathway; O-acetyl-L-homoserine from L-homoserine: step 1/1.</text>
</comment>
<evidence type="ECO:0000256" key="1">
    <source>
        <dbReference type="ARBA" id="ARBA00022679"/>
    </source>
</evidence>
<comment type="subunit">
    <text evidence="2">Homodimer.</text>
</comment>
<keyword evidence="2" id="KW-0028">Amino-acid biosynthesis</keyword>
<accession>A0ABT0DD42</accession>
<reference evidence="5 6" key="1">
    <citation type="submission" date="2022-04" db="EMBL/GenBank/DDBJ databases">
        <authorList>
            <person name="Grouzdev D.S."/>
            <person name="Pantiukh K.S."/>
            <person name="Krutkina M.S."/>
        </authorList>
    </citation>
    <scope>NUCLEOTIDE SEQUENCE [LARGE SCALE GENOMIC DNA]</scope>
    <source>
        <strain evidence="5 6">6x-1</strain>
    </source>
</reference>
<gene>
    <name evidence="2" type="primary">metXA</name>
    <name evidence="5" type="ORF">MWN34_13270</name>
</gene>
<evidence type="ECO:0000259" key="4">
    <source>
        <dbReference type="Pfam" id="PF00561"/>
    </source>
</evidence>
<dbReference type="InterPro" id="IPR000073">
    <property type="entry name" value="AB_hydrolase_1"/>
</dbReference>
<feature type="active site" evidence="2">
    <location>
        <position position="335"/>
    </location>
</feature>
<keyword evidence="6" id="KW-1185">Reference proteome</keyword>
<dbReference type="Proteomes" id="UP001203284">
    <property type="component" value="Unassembled WGS sequence"/>
</dbReference>
<dbReference type="InterPro" id="IPR008220">
    <property type="entry name" value="HAT_MetX-like"/>
</dbReference>
<comment type="function">
    <text evidence="2">Transfers an acetyl group from acetyl-CoA to L-homoserine, forming acetyl-L-homoserine.</text>
</comment>
<organism evidence="5 6">
    <name type="scientific">Ancylobacter crimeensis</name>
    <dbReference type="NCBI Taxonomy" id="2579147"/>
    <lineage>
        <taxon>Bacteria</taxon>
        <taxon>Pseudomonadati</taxon>
        <taxon>Pseudomonadota</taxon>
        <taxon>Alphaproteobacteria</taxon>
        <taxon>Hyphomicrobiales</taxon>
        <taxon>Xanthobacteraceae</taxon>
        <taxon>Ancylobacter</taxon>
    </lineage>
</organism>
<name>A0ABT0DD42_9HYPH</name>
<dbReference type="HAMAP" id="MF_00296">
    <property type="entry name" value="MetX_acyltransf"/>
    <property type="match status" value="1"/>
</dbReference>
<evidence type="ECO:0000256" key="2">
    <source>
        <dbReference type="HAMAP-Rule" id="MF_00296"/>
    </source>
</evidence>
<feature type="region of interest" description="Disordered" evidence="3">
    <location>
        <begin position="1"/>
        <end position="20"/>
    </location>
</feature>
<protein>
    <recommendedName>
        <fullName evidence="2">Homoserine O-acetyltransferase</fullName>
        <shortName evidence="2">HAT</shortName>
        <ecNumber evidence="2">2.3.1.31</ecNumber>
    </recommendedName>
    <alternativeName>
        <fullName evidence="2">Homoserine transacetylase</fullName>
        <shortName evidence="2">HTA</shortName>
    </alternativeName>
</protein>
<keyword evidence="2" id="KW-0486">Methionine biosynthesis</keyword>
<feature type="domain" description="AB hydrolase-1" evidence="4">
    <location>
        <begin position="65"/>
        <end position="374"/>
    </location>
</feature>
<dbReference type="NCBIfam" id="NF001209">
    <property type="entry name" value="PRK00175.1"/>
    <property type="match status" value="1"/>
</dbReference>
<dbReference type="Gene3D" id="3.40.50.1820">
    <property type="entry name" value="alpha/beta hydrolase"/>
    <property type="match status" value="1"/>
</dbReference>
<feature type="binding site" evidence="2">
    <location>
        <position position="369"/>
    </location>
    <ligand>
        <name>substrate</name>
    </ligand>
</feature>
<dbReference type="Gene3D" id="1.10.1740.110">
    <property type="match status" value="1"/>
</dbReference>
<feature type="active site" description="Nucleophile" evidence="2">
    <location>
        <position position="169"/>
    </location>
</feature>
<evidence type="ECO:0000256" key="3">
    <source>
        <dbReference type="SAM" id="MobiDB-lite"/>
    </source>
</evidence>
<feature type="binding site" evidence="2">
    <location>
        <position position="239"/>
    </location>
    <ligand>
        <name>substrate</name>
    </ligand>
</feature>
<dbReference type="SUPFAM" id="SSF53474">
    <property type="entry name" value="alpha/beta-Hydrolases"/>
    <property type="match status" value="1"/>
</dbReference>
<comment type="caution">
    <text evidence="2">Lacks conserved residue(s) required for the propagation of feature annotation.</text>
</comment>
<comment type="caution">
    <text evidence="5">The sequence shown here is derived from an EMBL/GenBank/DDBJ whole genome shotgun (WGS) entry which is preliminary data.</text>
</comment>
<dbReference type="InterPro" id="IPR029058">
    <property type="entry name" value="AB_hydrolase_fold"/>
</dbReference>
<proteinExistence type="inferred from homology"/>
<dbReference type="Pfam" id="PF00561">
    <property type="entry name" value="Abhydrolase_1"/>
    <property type="match status" value="1"/>
</dbReference>
<comment type="subcellular location">
    <subcellularLocation>
        <location evidence="2">Cytoplasm</location>
    </subcellularLocation>
</comment>
<dbReference type="PIRSF" id="PIRSF000443">
    <property type="entry name" value="Homoser_Ac_trans"/>
    <property type="match status" value="1"/>
</dbReference>
<dbReference type="EC" id="2.3.1.31" evidence="2"/>
<keyword evidence="2" id="KW-0963">Cytoplasm</keyword>
<keyword evidence="1 2" id="KW-0808">Transferase</keyword>
<dbReference type="RefSeq" id="WP_247029778.1">
    <property type="nucleotide sequence ID" value="NZ_JALKCH010000008.1"/>
</dbReference>
<evidence type="ECO:0000313" key="6">
    <source>
        <dbReference type="Proteomes" id="UP001203284"/>
    </source>
</evidence>
<evidence type="ECO:0000313" key="5">
    <source>
        <dbReference type="EMBL" id="MCK0197879.1"/>
    </source>
</evidence>
<feature type="active site" evidence="2">
    <location>
        <position position="368"/>
    </location>
</feature>
<dbReference type="PANTHER" id="PTHR32268">
    <property type="entry name" value="HOMOSERINE O-ACETYLTRANSFERASE"/>
    <property type="match status" value="1"/>
</dbReference>
<comment type="catalytic activity">
    <reaction evidence="2">
        <text>L-homoserine + acetyl-CoA = O-acetyl-L-homoserine + CoA</text>
        <dbReference type="Rhea" id="RHEA:13701"/>
        <dbReference type="ChEBI" id="CHEBI:57287"/>
        <dbReference type="ChEBI" id="CHEBI:57288"/>
        <dbReference type="ChEBI" id="CHEBI:57476"/>
        <dbReference type="ChEBI" id="CHEBI:57716"/>
        <dbReference type="EC" id="2.3.1.31"/>
    </reaction>
</comment>
<sequence length="396" mass="42599">MAASGAAPAETPTVEAVARGEADRPHSAVVRFGADTPLRLDAGGVLTSFQVAYQTYGMLNAARSNAILICHALSGDQHAANVNPVTGKPGWWETLIGPGKPIDTGRFFVICSNVLGGCMGTTGPSSTAPGGRPYGLELPVVTIRDMVRAQAMLVDHLGIEKLLAVVGGSMGGMQVLQWAASYPERVFAAFPMASAARHSAQNIGLHEVGRQAIMADPDWRGGRYLEEGTSPRRGLAVARMAAHITYMSEASLHRKFGRRLQEREDRTFSFDADFQVESYLRHQGEAFVDRFDANSYLYVTRAMDYFDLAADYGGVLANAFKGTRTRFCVVSFTSDWLFPTSGSRAIVHALNAAGAPVSFAEIESDKGHDAFLLEEPELFAITRGFLDSAARTLGVS</sequence>